<keyword evidence="5 7" id="KW-1133">Transmembrane helix</keyword>
<organism evidence="9 10">
    <name type="scientific">Pseudonocardia acidicola</name>
    <dbReference type="NCBI Taxonomy" id="2724939"/>
    <lineage>
        <taxon>Bacteria</taxon>
        <taxon>Bacillati</taxon>
        <taxon>Actinomycetota</taxon>
        <taxon>Actinomycetes</taxon>
        <taxon>Pseudonocardiales</taxon>
        <taxon>Pseudonocardiaceae</taxon>
        <taxon>Pseudonocardia</taxon>
    </lineage>
</organism>
<dbReference type="Proteomes" id="UP000820669">
    <property type="component" value="Unassembled WGS sequence"/>
</dbReference>
<evidence type="ECO:0000256" key="4">
    <source>
        <dbReference type="ARBA" id="ARBA00022692"/>
    </source>
</evidence>
<evidence type="ECO:0000313" key="9">
    <source>
        <dbReference type="EMBL" id="NMH96559.1"/>
    </source>
</evidence>
<feature type="transmembrane region" description="Helical" evidence="7">
    <location>
        <begin position="103"/>
        <end position="120"/>
    </location>
</feature>
<keyword evidence="10" id="KW-1185">Reference proteome</keyword>
<protein>
    <submittedName>
        <fullName evidence="9">MgtC/SapB family protein</fullName>
    </submittedName>
</protein>
<keyword evidence="3" id="KW-1003">Cell membrane</keyword>
<evidence type="ECO:0000313" key="10">
    <source>
        <dbReference type="Proteomes" id="UP000820669"/>
    </source>
</evidence>
<feature type="transmembrane region" description="Helical" evidence="7">
    <location>
        <begin position="12"/>
        <end position="31"/>
    </location>
</feature>
<evidence type="ECO:0000259" key="8">
    <source>
        <dbReference type="Pfam" id="PF02308"/>
    </source>
</evidence>
<dbReference type="InterPro" id="IPR003416">
    <property type="entry name" value="MgtC/SapB/SrpB/YhiD_fam"/>
</dbReference>
<dbReference type="PANTHER" id="PTHR33778">
    <property type="entry name" value="PROTEIN MGTC"/>
    <property type="match status" value="1"/>
</dbReference>
<evidence type="ECO:0000256" key="2">
    <source>
        <dbReference type="ARBA" id="ARBA00009298"/>
    </source>
</evidence>
<gene>
    <name evidence="9" type="ORF">HF526_04390</name>
</gene>
<name>A0ABX1S8G8_9PSEU</name>
<feature type="transmembrane region" description="Helical" evidence="7">
    <location>
        <begin position="126"/>
        <end position="147"/>
    </location>
</feature>
<proteinExistence type="inferred from homology"/>
<dbReference type="PANTHER" id="PTHR33778:SF1">
    <property type="entry name" value="MAGNESIUM TRANSPORTER YHID-RELATED"/>
    <property type="match status" value="1"/>
</dbReference>
<feature type="transmembrane region" description="Helical" evidence="7">
    <location>
        <begin position="78"/>
        <end position="96"/>
    </location>
</feature>
<comment type="subcellular location">
    <subcellularLocation>
        <location evidence="1">Cell membrane</location>
        <topology evidence="1">Multi-pass membrane protein</topology>
    </subcellularLocation>
</comment>
<evidence type="ECO:0000256" key="5">
    <source>
        <dbReference type="ARBA" id="ARBA00022989"/>
    </source>
</evidence>
<feature type="domain" description="MgtC/SapB/SrpB/YhiD N-terminal" evidence="8">
    <location>
        <begin position="19"/>
        <end position="146"/>
    </location>
</feature>
<evidence type="ECO:0000256" key="6">
    <source>
        <dbReference type="ARBA" id="ARBA00023136"/>
    </source>
</evidence>
<evidence type="ECO:0000256" key="7">
    <source>
        <dbReference type="SAM" id="Phobius"/>
    </source>
</evidence>
<reference evidence="9 10" key="1">
    <citation type="submission" date="2020-04" db="EMBL/GenBank/DDBJ databases">
        <authorList>
            <person name="Klaysubun C."/>
            <person name="Duangmal K."/>
            <person name="Lipun K."/>
        </authorList>
    </citation>
    <scope>NUCLEOTIDE SEQUENCE [LARGE SCALE GENOMIC DNA]</scope>
    <source>
        <strain evidence="9 10">K10HN5</strain>
    </source>
</reference>
<dbReference type="InterPro" id="IPR049177">
    <property type="entry name" value="MgtC_SapB_SrpB_YhiD_N"/>
</dbReference>
<sequence length="263" mass="27926">MALELGEPIGQGWSQIVELGIALVLSALIGLERELRQKSAGLRTHTIIGFSAALIMLVSKYGFTDVLGNHVVLDPSRVAAQIVSGIGFIGGGLIFVRRDAVRGLTTAAAVWLTTAVGMAAGAGLPVLALAAVAGYFVVIYGFTPLSARLRETRPRSQRIQVVYEDGRGILRQILNTCTARGWVVAELSTRQQAWELSAAQVGHPSARDHRLDEESGGARPVSVGIGLYGPADCDHLVAELARLDGVLTVTLGRPEEEVDPETE</sequence>
<keyword evidence="6 7" id="KW-0472">Membrane</keyword>
<keyword evidence="4 7" id="KW-0812">Transmembrane</keyword>
<feature type="transmembrane region" description="Helical" evidence="7">
    <location>
        <begin position="40"/>
        <end position="58"/>
    </location>
</feature>
<evidence type="ECO:0000256" key="3">
    <source>
        <dbReference type="ARBA" id="ARBA00022475"/>
    </source>
</evidence>
<evidence type="ECO:0000256" key="1">
    <source>
        <dbReference type="ARBA" id="ARBA00004651"/>
    </source>
</evidence>
<accession>A0ABX1S8G8</accession>
<dbReference type="PRINTS" id="PR01837">
    <property type="entry name" value="MGTCSAPBPROT"/>
</dbReference>
<comment type="caution">
    <text evidence="9">The sequence shown here is derived from an EMBL/GenBank/DDBJ whole genome shotgun (WGS) entry which is preliminary data.</text>
</comment>
<dbReference type="Pfam" id="PF02308">
    <property type="entry name" value="MgtC"/>
    <property type="match status" value="1"/>
</dbReference>
<dbReference type="EMBL" id="JAAXLA010000005">
    <property type="protein sequence ID" value="NMH96559.1"/>
    <property type="molecule type" value="Genomic_DNA"/>
</dbReference>
<dbReference type="RefSeq" id="WP_169379944.1">
    <property type="nucleotide sequence ID" value="NZ_JAAXLA010000005.1"/>
</dbReference>
<comment type="similarity">
    <text evidence="2">Belongs to the MgtC/SapB family.</text>
</comment>